<dbReference type="EMBL" id="BKCJ011852706">
    <property type="protein sequence ID" value="GFD58417.1"/>
    <property type="molecule type" value="Genomic_DNA"/>
</dbReference>
<comment type="caution">
    <text evidence="2">The sequence shown here is derived from an EMBL/GenBank/DDBJ whole genome shotgun (WGS) entry which is preliminary data.</text>
</comment>
<name>A0A699XFJ7_TANCI</name>
<evidence type="ECO:0000313" key="2">
    <source>
        <dbReference type="EMBL" id="GFD58417.1"/>
    </source>
</evidence>
<gene>
    <name evidence="2" type="ORF">Tci_930386</name>
</gene>
<feature type="non-terminal residue" evidence="2">
    <location>
        <position position="1"/>
    </location>
</feature>
<proteinExistence type="predicted"/>
<dbReference type="PROSITE" id="PS50330">
    <property type="entry name" value="UIM"/>
    <property type="match status" value="1"/>
</dbReference>
<evidence type="ECO:0000256" key="1">
    <source>
        <dbReference type="SAM" id="MobiDB-lite"/>
    </source>
</evidence>
<accession>A0A699XFJ7</accession>
<organism evidence="2">
    <name type="scientific">Tanacetum cinerariifolium</name>
    <name type="common">Dalmatian daisy</name>
    <name type="synonym">Chrysanthemum cinerariifolium</name>
    <dbReference type="NCBI Taxonomy" id="118510"/>
    <lineage>
        <taxon>Eukaryota</taxon>
        <taxon>Viridiplantae</taxon>
        <taxon>Streptophyta</taxon>
        <taxon>Embryophyta</taxon>
        <taxon>Tracheophyta</taxon>
        <taxon>Spermatophyta</taxon>
        <taxon>Magnoliopsida</taxon>
        <taxon>eudicotyledons</taxon>
        <taxon>Gunneridae</taxon>
        <taxon>Pentapetalae</taxon>
        <taxon>asterids</taxon>
        <taxon>campanulids</taxon>
        <taxon>Asterales</taxon>
        <taxon>Asteraceae</taxon>
        <taxon>Asteroideae</taxon>
        <taxon>Anthemideae</taxon>
        <taxon>Anthemidinae</taxon>
        <taxon>Tanacetum</taxon>
    </lineage>
</organism>
<feature type="region of interest" description="Disordered" evidence="1">
    <location>
        <begin position="1"/>
        <end position="27"/>
    </location>
</feature>
<dbReference type="InterPro" id="IPR003903">
    <property type="entry name" value="UIM_dom"/>
</dbReference>
<protein>
    <submittedName>
        <fullName evidence="2">Uncharacterized protein</fullName>
    </submittedName>
</protein>
<dbReference type="AlphaFoldDB" id="A0A699XFJ7"/>
<sequence length="60" mass="6824">SSPRSIDESIDEGILEKEPRFDDEEADLQRAVEESLKSVHYAPRGSLPPVVIREPDSRKF</sequence>
<reference evidence="2" key="1">
    <citation type="journal article" date="2019" name="Sci. Rep.">
        <title>Draft genome of Tanacetum cinerariifolium, the natural source of mosquito coil.</title>
        <authorList>
            <person name="Yamashiro T."/>
            <person name="Shiraishi A."/>
            <person name="Satake H."/>
            <person name="Nakayama K."/>
        </authorList>
    </citation>
    <scope>NUCLEOTIDE SEQUENCE</scope>
</reference>